<dbReference type="PANTHER" id="PTHR45947">
    <property type="entry name" value="SULFOQUINOVOSYL TRANSFERASE SQD2"/>
    <property type="match status" value="1"/>
</dbReference>
<evidence type="ECO:0000313" key="2">
    <source>
        <dbReference type="EMBL" id="KMO87670.1"/>
    </source>
</evidence>
<keyword evidence="3" id="KW-1185">Reference proteome</keyword>
<dbReference type="EMBL" id="LEKT01000003">
    <property type="protein sequence ID" value="KMO87670.1"/>
    <property type="molecule type" value="Genomic_DNA"/>
</dbReference>
<dbReference type="PANTHER" id="PTHR45947:SF3">
    <property type="entry name" value="SULFOQUINOVOSYL TRANSFERASE SQD2"/>
    <property type="match status" value="1"/>
</dbReference>
<organism evidence="2 3">
    <name type="scientific">Megasphaera cerevisiae DSM 20462</name>
    <dbReference type="NCBI Taxonomy" id="1122219"/>
    <lineage>
        <taxon>Bacteria</taxon>
        <taxon>Bacillati</taxon>
        <taxon>Bacillota</taxon>
        <taxon>Negativicutes</taxon>
        <taxon>Veillonellales</taxon>
        <taxon>Veillonellaceae</taxon>
        <taxon>Megasphaera</taxon>
    </lineage>
</organism>
<dbReference type="PATRIC" id="fig|1122219.3.peg.1192"/>
<dbReference type="AlphaFoldDB" id="A0A0J6WVX7"/>
<evidence type="ECO:0000259" key="1">
    <source>
        <dbReference type="Pfam" id="PF00534"/>
    </source>
</evidence>
<dbReference type="Proteomes" id="UP000036503">
    <property type="component" value="Unassembled WGS sequence"/>
</dbReference>
<dbReference type="InParanoid" id="A0A0J6WVX7"/>
<dbReference type="GO" id="GO:0016757">
    <property type="term" value="F:glycosyltransferase activity"/>
    <property type="evidence" value="ECO:0007669"/>
    <property type="project" value="InterPro"/>
</dbReference>
<sequence length="365" mass="42108">MIRVLQVYPQLNNAGTEMVIFNLYKNIDRNKIQFDFLVEKPGELDSVVKSMDGKIFYINELEKKQYLERLVEFFYSHKEYNIVHTHTHQRMGEVLQAASIAGVKTRIAHSHNSRTDLPRIFSLYKRITSRRIEKYATDLFACSVDAAKWLYPCKYKQCKIIHNSIELQKFSYNQMKRNTMRLNLSIKPNVPVICHIGRFARQKNHKFLIDVAHQLVSKCSLVKFILVGVGPLQDNIRNRTKEYGIADNIFFLENRSDVSDILAASDIFVFPSLYEGLGIVLIEAQASGLRCVVSDKIPSEADLGLNLIKRKSLSDGASLWADTILQELSMQNNREFLSNSALLSDYDIRKTTKLIEQFYLERAIL</sequence>
<comment type="caution">
    <text evidence="2">The sequence shown here is derived from an EMBL/GenBank/DDBJ whole genome shotgun (WGS) entry which is preliminary data.</text>
</comment>
<dbReference type="SUPFAM" id="SSF53756">
    <property type="entry name" value="UDP-Glycosyltransferase/glycogen phosphorylase"/>
    <property type="match status" value="1"/>
</dbReference>
<dbReference type="RefSeq" id="WP_048513124.1">
    <property type="nucleotide sequence ID" value="NZ_FUXD01000034.1"/>
</dbReference>
<reference evidence="2 3" key="1">
    <citation type="submission" date="2015-06" db="EMBL/GenBank/DDBJ databases">
        <title>Draft genome sequence of beer spoilage bacterium Megasphaera cerevisiae type strain 20462.</title>
        <authorList>
            <person name="Kutumbaka K."/>
            <person name="Pasmowitz J."/>
            <person name="Mategko J."/>
            <person name="Reyes D."/>
            <person name="Friedrich A."/>
            <person name="Han S."/>
            <person name="Martens-Habbena W."/>
            <person name="Neal-McKinney J."/>
            <person name="Janagama H.K."/>
            <person name="Nadala C."/>
            <person name="Samadpour M."/>
        </authorList>
    </citation>
    <scope>NUCLEOTIDE SEQUENCE [LARGE SCALE GENOMIC DNA]</scope>
    <source>
        <strain evidence="2 3">DSM 20462</strain>
    </source>
</reference>
<dbReference type="Gene3D" id="3.40.50.2000">
    <property type="entry name" value="Glycogen Phosphorylase B"/>
    <property type="match status" value="2"/>
</dbReference>
<proteinExistence type="predicted"/>
<accession>A0A0J6WVX7</accession>
<protein>
    <recommendedName>
        <fullName evidence="1">Glycosyl transferase family 1 domain-containing protein</fullName>
    </recommendedName>
</protein>
<name>A0A0J6WVX7_9FIRM</name>
<dbReference type="Pfam" id="PF00534">
    <property type="entry name" value="Glycos_transf_1"/>
    <property type="match status" value="1"/>
</dbReference>
<dbReference type="InterPro" id="IPR050194">
    <property type="entry name" value="Glycosyltransferase_grp1"/>
</dbReference>
<gene>
    <name evidence="2" type="ORF">AB840_01900</name>
</gene>
<feature type="domain" description="Glycosyl transferase family 1" evidence="1">
    <location>
        <begin position="182"/>
        <end position="302"/>
    </location>
</feature>
<dbReference type="OrthoDB" id="9804196at2"/>
<evidence type="ECO:0000313" key="3">
    <source>
        <dbReference type="Proteomes" id="UP000036503"/>
    </source>
</evidence>
<dbReference type="InterPro" id="IPR001296">
    <property type="entry name" value="Glyco_trans_1"/>
</dbReference>
<dbReference type="FunCoup" id="A0A0J6WVX7">
    <property type="interactions" value="9"/>
</dbReference>